<sequence>MEDATLDDLIEMGVYEVSGVDEDGEPMYSLNVGVAKELAPEIYWADLNACETAIFDAVEAGYLEWDVDPDTLEMSFYVTELGEKYID</sequence>
<evidence type="ECO:0000313" key="2">
    <source>
        <dbReference type="Proteomes" id="UP000501266"/>
    </source>
</evidence>
<keyword evidence="2" id="KW-1185">Reference proteome</keyword>
<proteinExistence type="predicted"/>
<dbReference type="EMBL" id="MT024865">
    <property type="protein sequence ID" value="QIN94084.1"/>
    <property type="molecule type" value="Genomic_DNA"/>
</dbReference>
<protein>
    <submittedName>
        <fullName evidence="1">Uncharacterized protein</fullName>
    </submittedName>
</protein>
<dbReference type="RefSeq" id="YP_010652175.1">
    <property type="nucleotide sequence ID" value="NC_070785.1"/>
</dbReference>
<gene>
    <name evidence="1" type="primary">100</name>
    <name evidence="1" type="ORF">SEA_WAKANDA_100</name>
</gene>
<accession>A0A6G8R1M3</accession>
<dbReference type="GeneID" id="77927936"/>
<evidence type="ECO:0000313" key="1">
    <source>
        <dbReference type="EMBL" id="QIN94084.1"/>
    </source>
</evidence>
<name>A0A6G8R1M3_9CAUD</name>
<reference evidence="1 2" key="1">
    <citation type="submission" date="2020-02" db="EMBL/GenBank/DDBJ databases">
        <authorList>
            <person name="Bullock J.N."/>
            <person name="Barnes M.L."/>
            <person name="Kankolongo K.M."/>
            <person name="Dejene B.A."/>
            <person name="Lindsay P.E."/>
            <person name="Bhuiyan S."/>
            <person name="Nayek S."/>
            <person name="Hughes L.E."/>
            <person name="Garlena R.A."/>
            <person name="Russell D.A."/>
            <person name="Pope W.H."/>
            <person name="Jacobs-Sera D."/>
            <person name="Hatfull G.F."/>
        </authorList>
    </citation>
    <scope>NUCLEOTIDE SEQUENCE [LARGE SCALE GENOMIC DNA]</scope>
</reference>
<dbReference type="Proteomes" id="UP000501266">
    <property type="component" value="Segment"/>
</dbReference>
<organism evidence="1 2">
    <name type="scientific">Streptomyces phage Wakanda</name>
    <dbReference type="NCBI Taxonomy" id="2713267"/>
    <lineage>
        <taxon>Viruses</taxon>
        <taxon>Duplodnaviria</taxon>
        <taxon>Heunggongvirae</taxon>
        <taxon>Uroviricota</taxon>
        <taxon>Caudoviricetes</taxon>
        <taxon>Stanwilliamsviridae</taxon>
        <taxon>Loccivirinae</taxon>
        <taxon>Wakandavirus</taxon>
        <taxon>Wakandavirus wakanda</taxon>
    </lineage>
</organism>
<dbReference type="KEGG" id="vg:77927936"/>